<reference evidence="2 3" key="1">
    <citation type="submission" date="2017-03" db="EMBL/GenBank/DDBJ databases">
        <authorList>
            <person name="Afonso C.L."/>
            <person name="Miller P.J."/>
            <person name="Scott M.A."/>
            <person name="Spackman E."/>
            <person name="Goraichik I."/>
            <person name="Dimitrov K.M."/>
            <person name="Suarez D.L."/>
            <person name="Swayne D.E."/>
        </authorList>
    </citation>
    <scope>NUCLEOTIDE SEQUENCE [LARGE SCALE GENOMIC DNA]</scope>
    <source>
        <strain evidence="2 3">CECT 7691</strain>
    </source>
</reference>
<dbReference type="GO" id="GO:0030288">
    <property type="term" value="C:outer membrane-bounded periplasmic space"/>
    <property type="evidence" value="ECO:0007669"/>
    <property type="project" value="TreeGrafter"/>
</dbReference>
<dbReference type="GO" id="GO:0019808">
    <property type="term" value="F:polyamine binding"/>
    <property type="evidence" value="ECO:0007669"/>
    <property type="project" value="InterPro"/>
</dbReference>
<dbReference type="PANTHER" id="PTHR30006:SF2">
    <property type="entry name" value="ABC TRANSPORTER SUBSTRATE-BINDING PROTEIN"/>
    <property type="match status" value="1"/>
</dbReference>
<keyword evidence="1" id="KW-0732">Signal</keyword>
<dbReference type="RefSeq" id="WP_085884263.1">
    <property type="nucleotide sequence ID" value="NZ_FWFR01000002.1"/>
</dbReference>
<dbReference type="AlphaFoldDB" id="A0A1Y5TIL4"/>
<dbReference type="PRINTS" id="PR00909">
    <property type="entry name" value="SPERMDNBNDNG"/>
</dbReference>
<dbReference type="Pfam" id="PF13343">
    <property type="entry name" value="SBP_bac_6"/>
    <property type="match status" value="1"/>
</dbReference>
<dbReference type="GO" id="GO:0030976">
    <property type="term" value="F:thiamine pyrophosphate binding"/>
    <property type="evidence" value="ECO:0007669"/>
    <property type="project" value="TreeGrafter"/>
</dbReference>
<dbReference type="InParanoid" id="A0A1Y5TIL4"/>
<dbReference type="InterPro" id="IPR001188">
    <property type="entry name" value="Sperm_putr-bd"/>
</dbReference>
<accession>A0A1Y5TIL4</accession>
<organism evidence="2 3">
    <name type="scientific">Oceanibacterium hippocampi</name>
    <dbReference type="NCBI Taxonomy" id="745714"/>
    <lineage>
        <taxon>Bacteria</taxon>
        <taxon>Pseudomonadati</taxon>
        <taxon>Pseudomonadota</taxon>
        <taxon>Alphaproteobacteria</taxon>
        <taxon>Sneathiellales</taxon>
        <taxon>Sneathiellaceae</taxon>
        <taxon>Oceanibacterium</taxon>
    </lineage>
</organism>
<dbReference type="InterPro" id="IPR006311">
    <property type="entry name" value="TAT_signal"/>
</dbReference>
<evidence type="ECO:0000313" key="2">
    <source>
        <dbReference type="EMBL" id="SLN64816.1"/>
    </source>
</evidence>
<gene>
    <name evidence="2" type="primary">potD_5</name>
    <name evidence="2" type="ORF">OCH7691_02946</name>
</gene>
<proteinExistence type="predicted"/>
<dbReference type="GO" id="GO:0015888">
    <property type="term" value="P:thiamine transport"/>
    <property type="evidence" value="ECO:0007669"/>
    <property type="project" value="TreeGrafter"/>
</dbReference>
<evidence type="ECO:0000256" key="1">
    <source>
        <dbReference type="ARBA" id="ARBA00022729"/>
    </source>
</evidence>
<protein>
    <submittedName>
        <fullName evidence="2">Spermidine/putrescine-binding periplasmic protein</fullName>
    </submittedName>
</protein>
<keyword evidence="3" id="KW-1185">Reference proteome</keyword>
<dbReference type="GO" id="GO:0030975">
    <property type="term" value="F:thiamine binding"/>
    <property type="evidence" value="ECO:0007669"/>
    <property type="project" value="TreeGrafter"/>
</dbReference>
<dbReference type="SUPFAM" id="SSF53850">
    <property type="entry name" value="Periplasmic binding protein-like II"/>
    <property type="match status" value="1"/>
</dbReference>
<dbReference type="GO" id="GO:0015846">
    <property type="term" value="P:polyamine transport"/>
    <property type="evidence" value="ECO:0007669"/>
    <property type="project" value="InterPro"/>
</dbReference>
<dbReference type="OrthoDB" id="9766989at2"/>
<sequence length="362" mass="40518">MSNYLKTLMDRRRFLESTAMTGAGAAALAGFGSSAARAAGGELHILFAGGTWQKWFTETFVDDFAKAEGANIVWKTGLSFEPLVIAQRRRPQWDLIHQNQNTSSQLGAMDAVIEWTEDMIPNLKDIHPSFRYPYLAGKIHTPYGLVVNTKRVKSPITKWADLWNPELKGKVAFPAWNWMGQEVFHAINQLEGGSPDNVDPGIAKLKALYTDNAALTIENVEHTKQLLVEEEVWVAPYFGARTEQAAAAGAPVEFVVPEEGGLSFIWNTAIINGRPKESTELAAKLVNYSLDPERQIAFSRLTGYPPTNIQAMKNLPPDLKRLELTDEQVEGLGKIQREFDYMAMFAYRDEIKDRWNKEVLGS</sequence>
<dbReference type="Proteomes" id="UP000193200">
    <property type="component" value="Unassembled WGS sequence"/>
</dbReference>
<name>A0A1Y5TIL4_9PROT</name>
<dbReference type="EMBL" id="FWFR01000002">
    <property type="protein sequence ID" value="SLN64816.1"/>
    <property type="molecule type" value="Genomic_DNA"/>
</dbReference>
<evidence type="ECO:0000313" key="3">
    <source>
        <dbReference type="Proteomes" id="UP000193200"/>
    </source>
</evidence>
<dbReference type="PANTHER" id="PTHR30006">
    <property type="entry name" value="THIAMINE-BINDING PERIPLASMIC PROTEIN-RELATED"/>
    <property type="match status" value="1"/>
</dbReference>
<dbReference type="PROSITE" id="PS51318">
    <property type="entry name" value="TAT"/>
    <property type="match status" value="1"/>
</dbReference>
<dbReference type="Gene3D" id="3.40.190.10">
    <property type="entry name" value="Periplasmic binding protein-like II"/>
    <property type="match status" value="2"/>
</dbReference>